<protein>
    <submittedName>
        <fullName evidence="1">Uncharacterized protein</fullName>
    </submittedName>
</protein>
<reference evidence="1" key="1">
    <citation type="journal article" date="2015" name="Nature">
        <title>Complex archaea that bridge the gap between prokaryotes and eukaryotes.</title>
        <authorList>
            <person name="Spang A."/>
            <person name="Saw J.H."/>
            <person name="Jorgensen S.L."/>
            <person name="Zaremba-Niedzwiedzka K."/>
            <person name="Martijn J."/>
            <person name="Lind A.E."/>
            <person name="van Eijk R."/>
            <person name="Schleper C."/>
            <person name="Guy L."/>
            <person name="Ettema T.J."/>
        </authorList>
    </citation>
    <scope>NUCLEOTIDE SEQUENCE</scope>
</reference>
<gene>
    <name evidence="1" type="ORF">LCGC14_1834880</name>
</gene>
<dbReference type="EMBL" id="LAZR01018175">
    <property type="protein sequence ID" value="KKL97401.1"/>
    <property type="molecule type" value="Genomic_DNA"/>
</dbReference>
<organism evidence="1">
    <name type="scientific">marine sediment metagenome</name>
    <dbReference type="NCBI Taxonomy" id="412755"/>
    <lineage>
        <taxon>unclassified sequences</taxon>
        <taxon>metagenomes</taxon>
        <taxon>ecological metagenomes</taxon>
    </lineage>
</organism>
<dbReference type="AlphaFoldDB" id="A0A0F9H368"/>
<name>A0A0F9H368_9ZZZZ</name>
<accession>A0A0F9H368</accession>
<feature type="non-terminal residue" evidence="1">
    <location>
        <position position="230"/>
    </location>
</feature>
<comment type="caution">
    <text evidence="1">The sequence shown here is derived from an EMBL/GenBank/DDBJ whole genome shotgun (WGS) entry which is preliminary data.</text>
</comment>
<proteinExistence type="predicted"/>
<evidence type="ECO:0000313" key="1">
    <source>
        <dbReference type="EMBL" id="KKL97401.1"/>
    </source>
</evidence>
<sequence length="230" mass="25419">MPKAFATLIDECEQELQDTGNAIWTAAELGIQLEDAIREVSEYKTHVMEYVYTLESRTGIASSTTSDALVDATETQFLSTDVGKVIYNTYDNTWAIVTAFVSTSQLTLSKDIMVTGENYEMYNKGCRTRFQINIEDITDYEGPAKHGVIALEYPKGIRRNFKIDGDILTIDVVRVSDSKVVEPAMNVEVHIWIEARQRVSQLTDLAGAINNGTLTVGTTTISVDGLSGTE</sequence>